<comment type="caution">
    <text evidence="2">The sequence shown here is derived from an EMBL/GenBank/DDBJ whole genome shotgun (WGS) entry which is preliminary data.</text>
</comment>
<reference evidence="2" key="2">
    <citation type="submission" date="2021-09" db="EMBL/GenBank/DDBJ databases">
        <authorList>
            <person name="Jia N."/>
            <person name="Wang J."/>
            <person name="Shi W."/>
            <person name="Du L."/>
            <person name="Sun Y."/>
            <person name="Zhan W."/>
            <person name="Jiang J."/>
            <person name="Wang Q."/>
            <person name="Zhang B."/>
            <person name="Ji P."/>
            <person name="Sakyi L.B."/>
            <person name="Cui X."/>
            <person name="Yuan T."/>
            <person name="Jiang B."/>
            <person name="Yang W."/>
            <person name="Lam T.T.-Y."/>
            <person name="Chang Q."/>
            <person name="Ding S."/>
            <person name="Wang X."/>
            <person name="Zhu J."/>
            <person name="Ruan X."/>
            <person name="Zhao L."/>
            <person name="Wei J."/>
            <person name="Que T."/>
            <person name="Du C."/>
            <person name="Cheng J."/>
            <person name="Dai P."/>
            <person name="Han X."/>
            <person name="Huang E."/>
            <person name="Gao Y."/>
            <person name="Liu J."/>
            <person name="Shao H."/>
            <person name="Ye R."/>
            <person name="Li L."/>
            <person name="Wei W."/>
            <person name="Wang X."/>
            <person name="Wang C."/>
            <person name="Huo Q."/>
            <person name="Li W."/>
            <person name="Guo W."/>
            <person name="Chen H."/>
            <person name="Chen S."/>
            <person name="Zhou L."/>
            <person name="Zhou L."/>
            <person name="Ni X."/>
            <person name="Tian J."/>
            <person name="Zhou Y."/>
            <person name="Sheng Y."/>
            <person name="Liu T."/>
            <person name="Pan Y."/>
            <person name="Xia L."/>
            <person name="Li J."/>
            <person name="Zhao F."/>
            <person name="Cao W."/>
        </authorList>
    </citation>
    <scope>NUCLEOTIDE SEQUENCE</scope>
    <source>
        <strain evidence="2">Rsan-2018</strain>
        <tissue evidence="2">Larvae</tissue>
    </source>
</reference>
<accession>A0A9D4T6C9</accession>
<dbReference type="AlphaFoldDB" id="A0A9D4T6C9"/>
<evidence type="ECO:0000313" key="3">
    <source>
        <dbReference type="Proteomes" id="UP000821837"/>
    </source>
</evidence>
<evidence type="ECO:0000256" key="1">
    <source>
        <dbReference type="SAM" id="SignalP"/>
    </source>
</evidence>
<keyword evidence="3" id="KW-1185">Reference proteome</keyword>
<name>A0A9D4T6C9_RHISA</name>
<organism evidence="2 3">
    <name type="scientific">Rhipicephalus sanguineus</name>
    <name type="common">Brown dog tick</name>
    <name type="synonym">Ixodes sanguineus</name>
    <dbReference type="NCBI Taxonomy" id="34632"/>
    <lineage>
        <taxon>Eukaryota</taxon>
        <taxon>Metazoa</taxon>
        <taxon>Ecdysozoa</taxon>
        <taxon>Arthropoda</taxon>
        <taxon>Chelicerata</taxon>
        <taxon>Arachnida</taxon>
        <taxon>Acari</taxon>
        <taxon>Parasitiformes</taxon>
        <taxon>Ixodida</taxon>
        <taxon>Ixodoidea</taxon>
        <taxon>Ixodidae</taxon>
        <taxon>Rhipicephalinae</taxon>
        <taxon>Rhipicephalus</taxon>
        <taxon>Rhipicephalus</taxon>
    </lineage>
</organism>
<sequence>MAGMRLVNPFIYLVQLFAALSTSSAVHNGSGARTHPASTKLIDDIDWHEAKVPFNAVIPTLPRMRLPSPITSENDHGATTMTQWTHKAIRMAHDPRTAHGHGSMAGMSLVNPFIYLVQVRKSYGKCFRTS</sequence>
<dbReference type="Proteomes" id="UP000821837">
    <property type="component" value="Chromosome 11"/>
</dbReference>
<evidence type="ECO:0008006" key="4">
    <source>
        <dbReference type="Google" id="ProtNLM"/>
    </source>
</evidence>
<feature type="signal peptide" evidence="1">
    <location>
        <begin position="1"/>
        <end position="25"/>
    </location>
</feature>
<feature type="chain" id="PRO_5038384211" description="Secreted protein" evidence="1">
    <location>
        <begin position="26"/>
        <end position="130"/>
    </location>
</feature>
<keyword evidence="1" id="KW-0732">Signal</keyword>
<proteinExistence type="predicted"/>
<evidence type="ECO:0000313" key="2">
    <source>
        <dbReference type="EMBL" id="KAH7973155.1"/>
    </source>
</evidence>
<dbReference type="EMBL" id="JABSTV010001247">
    <property type="protein sequence ID" value="KAH7973155.1"/>
    <property type="molecule type" value="Genomic_DNA"/>
</dbReference>
<gene>
    <name evidence="2" type="ORF">HPB52_022161</name>
</gene>
<protein>
    <recommendedName>
        <fullName evidence="4">Secreted protein</fullName>
    </recommendedName>
</protein>
<reference evidence="2" key="1">
    <citation type="journal article" date="2020" name="Cell">
        <title>Large-Scale Comparative Analyses of Tick Genomes Elucidate Their Genetic Diversity and Vector Capacities.</title>
        <authorList>
            <consortium name="Tick Genome and Microbiome Consortium (TIGMIC)"/>
            <person name="Jia N."/>
            <person name="Wang J."/>
            <person name="Shi W."/>
            <person name="Du L."/>
            <person name="Sun Y."/>
            <person name="Zhan W."/>
            <person name="Jiang J.F."/>
            <person name="Wang Q."/>
            <person name="Zhang B."/>
            <person name="Ji P."/>
            <person name="Bell-Sakyi L."/>
            <person name="Cui X.M."/>
            <person name="Yuan T.T."/>
            <person name="Jiang B.G."/>
            <person name="Yang W.F."/>
            <person name="Lam T.T."/>
            <person name="Chang Q.C."/>
            <person name="Ding S.J."/>
            <person name="Wang X.J."/>
            <person name="Zhu J.G."/>
            <person name="Ruan X.D."/>
            <person name="Zhao L."/>
            <person name="Wei J.T."/>
            <person name="Ye R.Z."/>
            <person name="Que T.C."/>
            <person name="Du C.H."/>
            <person name="Zhou Y.H."/>
            <person name="Cheng J.X."/>
            <person name="Dai P.F."/>
            <person name="Guo W.B."/>
            <person name="Han X.H."/>
            <person name="Huang E.J."/>
            <person name="Li L.F."/>
            <person name="Wei W."/>
            <person name="Gao Y.C."/>
            <person name="Liu J.Z."/>
            <person name="Shao H.Z."/>
            <person name="Wang X."/>
            <person name="Wang C.C."/>
            <person name="Yang T.C."/>
            <person name="Huo Q.B."/>
            <person name="Li W."/>
            <person name="Chen H.Y."/>
            <person name="Chen S.E."/>
            <person name="Zhou L.G."/>
            <person name="Ni X.B."/>
            <person name="Tian J.H."/>
            <person name="Sheng Y."/>
            <person name="Liu T."/>
            <person name="Pan Y.S."/>
            <person name="Xia L.Y."/>
            <person name="Li J."/>
            <person name="Zhao F."/>
            <person name="Cao W.C."/>
        </authorList>
    </citation>
    <scope>NUCLEOTIDE SEQUENCE</scope>
    <source>
        <strain evidence="2">Rsan-2018</strain>
    </source>
</reference>